<evidence type="ECO:0000259" key="3">
    <source>
        <dbReference type="Pfam" id="PF05699"/>
    </source>
</evidence>
<reference evidence="4" key="1">
    <citation type="journal article" date="2019" name="Sci. Rep.">
        <title>Draft genome of Tanacetum cinerariifolium, the natural source of mosquito coil.</title>
        <authorList>
            <person name="Yamashiro T."/>
            <person name="Shiraishi A."/>
            <person name="Satake H."/>
            <person name="Nakayama K."/>
        </authorList>
    </citation>
    <scope>NUCLEOTIDE SEQUENCE</scope>
</reference>
<keyword evidence="2" id="KW-0812">Transmembrane</keyword>
<dbReference type="Pfam" id="PF05699">
    <property type="entry name" value="Dimer_Tnp_hAT"/>
    <property type="match status" value="1"/>
</dbReference>
<dbReference type="GO" id="GO:0046983">
    <property type="term" value="F:protein dimerization activity"/>
    <property type="evidence" value="ECO:0007669"/>
    <property type="project" value="InterPro"/>
</dbReference>
<name>A0A6L2LIQ9_TANCI</name>
<evidence type="ECO:0000313" key="4">
    <source>
        <dbReference type="EMBL" id="GEU61713.1"/>
    </source>
</evidence>
<feature type="transmembrane region" description="Helical" evidence="2">
    <location>
        <begin position="33"/>
        <end position="55"/>
    </location>
</feature>
<keyword evidence="2" id="KW-1133">Transmembrane helix</keyword>
<sequence>MGTEKFTNFDILVWWKGKKSQFPVLAVMARDLLSVQASAVALGSAFSTSGMILSIRRTRLTPASMEMCICLKDHLDVVERIQHVSSLEDVLEYEELLHETEVATSDAFSLSDEEIALNKAGSEARSFEAEEEDLTFEQALN</sequence>
<dbReference type="PANTHER" id="PTHR23272">
    <property type="entry name" value="BED FINGER-RELATED"/>
    <property type="match status" value="1"/>
</dbReference>
<dbReference type="InterPro" id="IPR012337">
    <property type="entry name" value="RNaseH-like_sf"/>
</dbReference>
<proteinExistence type="predicted"/>
<dbReference type="AlphaFoldDB" id="A0A6L2LIQ9"/>
<protein>
    <submittedName>
        <fullName evidence="4">Zinc finger BED domain-containing protein RICESLEEPER 2</fullName>
    </submittedName>
</protein>
<comment type="caution">
    <text evidence="4">The sequence shown here is derived from an EMBL/GenBank/DDBJ whole genome shotgun (WGS) entry which is preliminary data.</text>
</comment>
<dbReference type="PANTHER" id="PTHR23272:SF190">
    <property type="entry name" value="ZINC FINGER, BED-TYPE-RELATED"/>
    <property type="match status" value="1"/>
</dbReference>
<gene>
    <name evidence="4" type="ORF">Tci_033691</name>
</gene>
<accession>A0A6L2LIQ9</accession>
<feature type="domain" description="HAT C-terminal dimerisation" evidence="3">
    <location>
        <begin position="7"/>
        <end position="74"/>
    </location>
</feature>
<feature type="region of interest" description="Disordered" evidence="1">
    <location>
        <begin position="121"/>
        <end position="141"/>
    </location>
</feature>
<organism evidence="4">
    <name type="scientific">Tanacetum cinerariifolium</name>
    <name type="common">Dalmatian daisy</name>
    <name type="synonym">Chrysanthemum cinerariifolium</name>
    <dbReference type="NCBI Taxonomy" id="118510"/>
    <lineage>
        <taxon>Eukaryota</taxon>
        <taxon>Viridiplantae</taxon>
        <taxon>Streptophyta</taxon>
        <taxon>Embryophyta</taxon>
        <taxon>Tracheophyta</taxon>
        <taxon>Spermatophyta</taxon>
        <taxon>Magnoliopsida</taxon>
        <taxon>eudicotyledons</taxon>
        <taxon>Gunneridae</taxon>
        <taxon>Pentapetalae</taxon>
        <taxon>asterids</taxon>
        <taxon>campanulids</taxon>
        <taxon>Asterales</taxon>
        <taxon>Asteraceae</taxon>
        <taxon>Asteroideae</taxon>
        <taxon>Anthemideae</taxon>
        <taxon>Anthemidinae</taxon>
        <taxon>Tanacetum</taxon>
    </lineage>
</organism>
<dbReference type="EMBL" id="BKCJ010004550">
    <property type="protein sequence ID" value="GEU61713.1"/>
    <property type="molecule type" value="Genomic_DNA"/>
</dbReference>
<dbReference type="InterPro" id="IPR008906">
    <property type="entry name" value="HATC_C_dom"/>
</dbReference>
<keyword evidence="2" id="KW-0472">Membrane</keyword>
<dbReference type="SUPFAM" id="SSF53098">
    <property type="entry name" value="Ribonuclease H-like"/>
    <property type="match status" value="1"/>
</dbReference>
<evidence type="ECO:0000256" key="1">
    <source>
        <dbReference type="SAM" id="MobiDB-lite"/>
    </source>
</evidence>
<evidence type="ECO:0000256" key="2">
    <source>
        <dbReference type="SAM" id="Phobius"/>
    </source>
</evidence>